<dbReference type="AlphaFoldDB" id="A0A085N7G1"/>
<accession>A0A085N7G1</accession>
<evidence type="ECO:0000313" key="1">
    <source>
        <dbReference type="EMBL" id="KFD50383.1"/>
    </source>
</evidence>
<reference evidence="2 3" key="1">
    <citation type="journal article" date="2014" name="Nat. Genet.">
        <title>Genome and transcriptome of the porcine whipworm Trichuris suis.</title>
        <authorList>
            <person name="Jex A.R."/>
            <person name="Nejsum P."/>
            <person name="Schwarz E.M."/>
            <person name="Hu L."/>
            <person name="Young N.D."/>
            <person name="Hall R.S."/>
            <person name="Korhonen P.K."/>
            <person name="Liao S."/>
            <person name="Thamsborg S."/>
            <person name="Xia J."/>
            <person name="Xu P."/>
            <person name="Wang S."/>
            <person name="Scheerlinck J.P."/>
            <person name="Hofmann A."/>
            <person name="Sternberg P.W."/>
            <person name="Wang J."/>
            <person name="Gasser R.B."/>
        </authorList>
    </citation>
    <scope>NUCLEOTIDE SEQUENCE [LARGE SCALE GENOMIC DNA]</scope>
    <source>
        <strain evidence="2">DCEP-RM93F</strain>
        <strain evidence="1">DCEP-RM93M</strain>
    </source>
</reference>
<organism evidence="2">
    <name type="scientific">Trichuris suis</name>
    <name type="common">pig whipworm</name>
    <dbReference type="NCBI Taxonomy" id="68888"/>
    <lineage>
        <taxon>Eukaryota</taxon>
        <taxon>Metazoa</taxon>
        <taxon>Ecdysozoa</taxon>
        <taxon>Nematoda</taxon>
        <taxon>Enoplea</taxon>
        <taxon>Dorylaimia</taxon>
        <taxon>Trichinellida</taxon>
        <taxon>Trichuridae</taxon>
        <taxon>Trichuris</taxon>
    </lineage>
</organism>
<evidence type="ECO:0000313" key="3">
    <source>
        <dbReference type="Proteomes" id="UP000030764"/>
    </source>
</evidence>
<proteinExistence type="predicted"/>
<sequence>MGVSCSSASGAENAYACPVRNTANAYYSFLFKSSFFQESDLDFRRSKKERIAERTPYCDGP</sequence>
<dbReference type="EMBL" id="KL363254">
    <property type="protein sequence ID" value="KFD50383.1"/>
    <property type="molecule type" value="Genomic_DNA"/>
</dbReference>
<dbReference type="Proteomes" id="UP000030758">
    <property type="component" value="Unassembled WGS sequence"/>
</dbReference>
<dbReference type="EMBL" id="KL367539">
    <property type="protein sequence ID" value="KFD65407.1"/>
    <property type="molecule type" value="Genomic_DNA"/>
</dbReference>
<feature type="non-terminal residue" evidence="2">
    <location>
        <position position="61"/>
    </location>
</feature>
<dbReference type="Proteomes" id="UP000030764">
    <property type="component" value="Unassembled WGS sequence"/>
</dbReference>
<protein>
    <submittedName>
        <fullName evidence="2">Uncharacterized protein</fullName>
    </submittedName>
</protein>
<name>A0A085N7G1_9BILA</name>
<gene>
    <name evidence="1" type="ORF">M513_08765</name>
    <name evidence="2" type="ORF">M514_08765</name>
</gene>
<evidence type="ECO:0000313" key="2">
    <source>
        <dbReference type="EMBL" id="KFD65407.1"/>
    </source>
</evidence>
<keyword evidence="3" id="KW-1185">Reference proteome</keyword>